<proteinExistence type="predicted"/>
<gene>
    <name evidence="4" type="ORF">RFI_01686</name>
</gene>
<dbReference type="SMART" id="SM00320">
    <property type="entry name" value="WD40"/>
    <property type="match status" value="1"/>
</dbReference>
<keyword evidence="5" id="KW-1185">Reference proteome</keyword>
<keyword evidence="2" id="KW-0677">Repeat</keyword>
<evidence type="ECO:0000313" key="5">
    <source>
        <dbReference type="Proteomes" id="UP000023152"/>
    </source>
</evidence>
<dbReference type="SUPFAM" id="SSF50978">
    <property type="entry name" value="WD40 repeat-like"/>
    <property type="match status" value="1"/>
</dbReference>
<sequence>LSGSNDKSVCLWDIRSCQQIQVFNGHSSDVTCVEYSPFVINNSIGNSNVICSGSLDNTICFWDIRSNKNQLGVIEGDKKGDNGIYCLKFILLKKKDKANNNIKHFLFTFQAFESFQILPFIDKNLIAYFPNIINHNSLSYINNFTIITTT</sequence>
<dbReference type="PANTHER" id="PTHR22847">
    <property type="entry name" value="WD40 REPEAT PROTEIN"/>
    <property type="match status" value="1"/>
</dbReference>
<dbReference type="Pfam" id="PF00400">
    <property type="entry name" value="WD40"/>
    <property type="match status" value="1"/>
</dbReference>
<feature type="repeat" description="WD" evidence="3">
    <location>
        <begin position="23"/>
        <end position="72"/>
    </location>
</feature>
<dbReference type="PROSITE" id="PS50294">
    <property type="entry name" value="WD_REPEATS_REGION"/>
    <property type="match status" value="1"/>
</dbReference>
<dbReference type="PROSITE" id="PS50082">
    <property type="entry name" value="WD_REPEATS_2"/>
    <property type="match status" value="2"/>
</dbReference>
<dbReference type="PANTHER" id="PTHR22847:SF637">
    <property type="entry name" value="WD REPEAT DOMAIN 5B"/>
    <property type="match status" value="1"/>
</dbReference>
<accession>X6PCL4</accession>
<dbReference type="Gene3D" id="2.130.10.10">
    <property type="entry name" value="YVTN repeat-like/Quinoprotein amine dehydrogenase"/>
    <property type="match status" value="1"/>
</dbReference>
<dbReference type="GO" id="GO:1990234">
    <property type="term" value="C:transferase complex"/>
    <property type="evidence" value="ECO:0007669"/>
    <property type="project" value="UniProtKB-ARBA"/>
</dbReference>
<comment type="caution">
    <text evidence="4">The sequence shown here is derived from an EMBL/GenBank/DDBJ whole genome shotgun (WGS) entry which is preliminary data.</text>
</comment>
<evidence type="ECO:0000256" key="3">
    <source>
        <dbReference type="PROSITE-ProRule" id="PRU00221"/>
    </source>
</evidence>
<evidence type="ECO:0000313" key="4">
    <source>
        <dbReference type="EMBL" id="ETO35377.1"/>
    </source>
</evidence>
<dbReference type="EMBL" id="ASPP01001669">
    <property type="protein sequence ID" value="ETO35377.1"/>
    <property type="molecule type" value="Genomic_DNA"/>
</dbReference>
<dbReference type="InterPro" id="IPR001680">
    <property type="entry name" value="WD40_rpt"/>
</dbReference>
<dbReference type="InterPro" id="IPR019775">
    <property type="entry name" value="WD40_repeat_CS"/>
</dbReference>
<evidence type="ECO:0000256" key="2">
    <source>
        <dbReference type="ARBA" id="ARBA00022737"/>
    </source>
</evidence>
<dbReference type="AlphaFoldDB" id="X6PCL4"/>
<organism evidence="4 5">
    <name type="scientific">Reticulomyxa filosa</name>
    <dbReference type="NCBI Taxonomy" id="46433"/>
    <lineage>
        <taxon>Eukaryota</taxon>
        <taxon>Sar</taxon>
        <taxon>Rhizaria</taxon>
        <taxon>Retaria</taxon>
        <taxon>Foraminifera</taxon>
        <taxon>Monothalamids</taxon>
        <taxon>Reticulomyxidae</taxon>
        <taxon>Reticulomyxa</taxon>
    </lineage>
</organism>
<dbReference type="InterPro" id="IPR036322">
    <property type="entry name" value="WD40_repeat_dom_sf"/>
</dbReference>
<protein>
    <submittedName>
        <fullName evidence="4">Uncharacterized protein</fullName>
    </submittedName>
</protein>
<keyword evidence="1 3" id="KW-0853">WD repeat</keyword>
<reference evidence="4 5" key="1">
    <citation type="journal article" date="2013" name="Curr. Biol.">
        <title>The Genome of the Foraminiferan Reticulomyxa filosa.</title>
        <authorList>
            <person name="Glockner G."/>
            <person name="Hulsmann N."/>
            <person name="Schleicher M."/>
            <person name="Noegel A.A."/>
            <person name="Eichinger L."/>
            <person name="Gallinger C."/>
            <person name="Pawlowski J."/>
            <person name="Sierra R."/>
            <person name="Euteneuer U."/>
            <person name="Pillet L."/>
            <person name="Moustafa A."/>
            <person name="Platzer M."/>
            <person name="Groth M."/>
            <person name="Szafranski K."/>
            <person name="Schliwa M."/>
        </authorList>
    </citation>
    <scope>NUCLEOTIDE SEQUENCE [LARGE SCALE GENOMIC DNA]</scope>
</reference>
<feature type="non-terminal residue" evidence="4">
    <location>
        <position position="1"/>
    </location>
</feature>
<name>X6PCL4_RETFI</name>
<dbReference type="Proteomes" id="UP000023152">
    <property type="component" value="Unassembled WGS sequence"/>
</dbReference>
<evidence type="ECO:0000256" key="1">
    <source>
        <dbReference type="ARBA" id="ARBA00022574"/>
    </source>
</evidence>
<dbReference type="InterPro" id="IPR015943">
    <property type="entry name" value="WD40/YVTN_repeat-like_dom_sf"/>
</dbReference>
<feature type="repeat" description="WD" evidence="3">
    <location>
        <begin position="1"/>
        <end position="22"/>
    </location>
</feature>
<dbReference type="PROSITE" id="PS00678">
    <property type="entry name" value="WD_REPEATS_1"/>
    <property type="match status" value="1"/>
</dbReference>